<evidence type="ECO:0000256" key="1">
    <source>
        <dbReference type="SAM" id="MobiDB-lite"/>
    </source>
</evidence>
<gene>
    <name evidence="2" type="ORF">HMN09_01210800</name>
</gene>
<reference evidence="2" key="1">
    <citation type="submission" date="2020-05" db="EMBL/GenBank/DDBJ databases">
        <title>Mycena genomes resolve the evolution of fungal bioluminescence.</title>
        <authorList>
            <person name="Tsai I.J."/>
        </authorList>
    </citation>
    <scope>NUCLEOTIDE SEQUENCE</scope>
    <source>
        <strain evidence="2">110903Hualien_Pintung</strain>
    </source>
</reference>
<dbReference type="EMBL" id="JACAZE010000021">
    <property type="protein sequence ID" value="KAF7293314.1"/>
    <property type="molecule type" value="Genomic_DNA"/>
</dbReference>
<dbReference type="AlphaFoldDB" id="A0A8H6S5L5"/>
<feature type="region of interest" description="Disordered" evidence="1">
    <location>
        <begin position="1"/>
        <end position="28"/>
    </location>
</feature>
<keyword evidence="3" id="KW-1185">Reference proteome</keyword>
<feature type="region of interest" description="Disordered" evidence="1">
    <location>
        <begin position="136"/>
        <end position="156"/>
    </location>
</feature>
<accession>A0A8H6S5L5</accession>
<dbReference type="Proteomes" id="UP000613580">
    <property type="component" value="Unassembled WGS sequence"/>
</dbReference>
<evidence type="ECO:0000313" key="3">
    <source>
        <dbReference type="Proteomes" id="UP000613580"/>
    </source>
</evidence>
<name>A0A8H6S5L5_MYCCL</name>
<sequence length="172" mass="18699">MALFRRGHAVTGALDESSHPPPTLVLSRPAEPRLSSLLSHTMPAAGHPEAKVHEGDDGVSVFSPRAGSLVANTHADEHLACLACKKKTHDLGHPYPCLELPRKRDSGRRNPCEFCRKNGCRCVWGMQGRGPLAPAEVDAEAEGQVQAEQDGHDDQHINPLPVVGLRCWQQPF</sequence>
<proteinExistence type="predicted"/>
<protein>
    <submittedName>
        <fullName evidence="2">Uncharacterized protein</fullName>
    </submittedName>
</protein>
<comment type="caution">
    <text evidence="2">The sequence shown here is derived from an EMBL/GenBank/DDBJ whole genome shotgun (WGS) entry which is preliminary data.</text>
</comment>
<organism evidence="2 3">
    <name type="scientific">Mycena chlorophos</name>
    <name type="common">Agaric fungus</name>
    <name type="synonym">Agaricus chlorophos</name>
    <dbReference type="NCBI Taxonomy" id="658473"/>
    <lineage>
        <taxon>Eukaryota</taxon>
        <taxon>Fungi</taxon>
        <taxon>Dikarya</taxon>
        <taxon>Basidiomycota</taxon>
        <taxon>Agaricomycotina</taxon>
        <taxon>Agaricomycetes</taxon>
        <taxon>Agaricomycetidae</taxon>
        <taxon>Agaricales</taxon>
        <taxon>Marasmiineae</taxon>
        <taxon>Mycenaceae</taxon>
        <taxon>Mycena</taxon>
    </lineage>
</organism>
<evidence type="ECO:0000313" key="2">
    <source>
        <dbReference type="EMBL" id="KAF7293314.1"/>
    </source>
</evidence>